<evidence type="ECO:0000256" key="16">
    <source>
        <dbReference type="SAM" id="Phobius"/>
    </source>
</evidence>
<organism evidence="18 19">
    <name type="scientific">Hyalangium minutum</name>
    <dbReference type="NCBI Taxonomy" id="394096"/>
    <lineage>
        <taxon>Bacteria</taxon>
        <taxon>Pseudomonadati</taxon>
        <taxon>Myxococcota</taxon>
        <taxon>Myxococcia</taxon>
        <taxon>Myxococcales</taxon>
        <taxon>Cystobacterineae</taxon>
        <taxon>Archangiaceae</taxon>
        <taxon>Hyalangium</taxon>
    </lineage>
</organism>
<dbReference type="FunFam" id="3.40.50.1220:FF:000002">
    <property type="entry name" value="NAD(P) transhydrogenase subunit beta"/>
    <property type="match status" value="1"/>
</dbReference>
<sequence length="476" mass="48820">MTGVTTIAYLLSGVLFIRSLGGLSKQETAARGNLYGMLGMALAVGVAGITWFLSTESAVGPGLGLLVGSVVVGSAIGSVLARRVEMTGMPELVAILHSFVGLAAVLVGISSYLAPRAAHEVQGAAHIVAMVEIWVGVAVGALTFTGSIVAWAKLRGTLSGKPLLLPGRHLLNAGIALGIVLLAVPFVSASGPAAGLTWLLVMTVLAGLLGIHLVMAIGGADMPVVVSLLNSYSGWAAAAAGFVLANDLLIVTGALVGASGAILSIIMCRAMNRSILNVVFGGFGTGDVKSSSAPATGEVREISADETAARLSMAKNVIIVPGYGMAVARAQNAVEDLTRSLREKGVNVRFAIHPVAGRLPGHMNVLLAEAGVPYDIVQEMEHINHDFATTDVVLVIGANDIVNPGALDDASSPIYGMPVLEVWKSKLVVVLKRGMAAGYAGVDNPLFLLDNTRMLFGDARKSIESLLGAVNAKKAA</sequence>
<feature type="transmembrane region" description="Helical" evidence="16">
    <location>
        <begin position="59"/>
        <end position="80"/>
    </location>
</feature>
<dbReference type="InterPro" id="IPR012136">
    <property type="entry name" value="NADH_DH_b"/>
</dbReference>
<dbReference type="Proteomes" id="UP000028725">
    <property type="component" value="Unassembled WGS sequence"/>
</dbReference>
<dbReference type="Gene3D" id="3.40.50.1220">
    <property type="entry name" value="TPP-binding domain"/>
    <property type="match status" value="1"/>
</dbReference>
<evidence type="ECO:0000256" key="6">
    <source>
        <dbReference type="ARBA" id="ARBA00022475"/>
    </source>
</evidence>
<evidence type="ECO:0000256" key="8">
    <source>
        <dbReference type="ARBA" id="ARBA00022692"/>
    </source>
</evidence>
<feature type="transmembrane region" description="Helical" evidence="16">
    <location>
        <begin position="125"/>
        <end position="149"/>
    </location>
</feature>
<comment type="catalytic activity">
    <reaction evidence="14 15">
        <text>NAD(+) + NADPH + H(+)(in) = NADH + NADP(+) + H(+)(out)</text>
        <dbReference type="Rhea" id="RHEA:47992"/>
        <dbReference type="ChEBI" id="CHEBI:15378"/>
        <dbReference type="ChEBI" id="CHEBI:57540"/>
        <dbReference type="ChEBI" id="CHEBI:57783"/>
        <dbReference type="ChEBI" id="CHEBI:57945"/>
        <dbReference type="ChEBI" id="CHEBI:58349"/>
        <dbReference type="EC" id="7.1.1.1"/>
    </reaction>
</comment>
<evidence type="ECO:0000313" key="18">
    <source>
        <dbReference type="EMBL" id="KFE70470.1"/>
    </source>
</evidence>
<comment type="similarity">
    <text evidence="3 15">Belongs to the PNT beta subunit family.</text>
</comment>
<dbReference type="GO" id="GO:0008750">
    <property type="term" value="F:proton-translocating NAD(P)+ transhydrogenase activity"/>
    <property type="evidence" value="ECO:0007669"/>
    <property type="project" value="UniProtKB-EC"/>
</dbReference>
<feature type="transmembrane region" description="Helical" evidence="16">
    <location>
        <begin position="35"/>
        <end position="53"/>
    </location>
</feature>
<dbReference type="Pfam" id="PF02233">
    <property type="entry name" value="PNTB"/>
    <property type="match status" value="1"/>
</dbReference>
<keyword evidence="10 15" id="KW-1278">Translocase</keyword>
<evidence type="ECO:0000256" key="14">
    <source>
        <dbReference type="ARBA" id="ARBA00048202"/>
    </source>
</evidence>
<evidence type="ECO:0000256" key="13">
    <source>
        <dbReference type="ARBA" id="ARBA00023136"/>
    </source>
</evidence>
<feature type="transmembrane region" description="Helical" evidence="16">
    <location>
        <begin position="195"/>
        <end position="217"/>
    </location>
</feature>
<evidence type="ECO:0000256" key="5">
    <source>
        <dbReference type="ARBA" id="ARBA00014581"/>
    </source>
</evidence>
<dbReference type="PATRIC" id="fig|394096.3.peg.1991"/>
<keyword evidence="13 15" id="KW-0472">Membrane</keyword>
<keyword evidence="8 16" id="KW-0812">Transmembrane</keyword>
<feature type="transmembrane region" description="Helical" evidence="16">
    <location>
        <begin position="170"/>
        <end position="189"/>
    </location>
</feature>
<dbReference type="RefSeq" id="WP_044185598.1">
    <property type="nucleotide sequence ID" value="NZ_JMCB01000003.1"/>
</dbReference>
<keyword evidence="19" id="KW-1185">Reference proteome</keyword>
<evidence type="ECO:0000256" key="12">
    <source>
        <dbReference type="ARBA" id="ARBA00023027"/>
    </source>
</evidence>
<comment type="caution">
    <text evidence="18">The sequence shown here is derived from an EMBL/GenBank/DDBJ whole genome shotgun (WGS) entry which is preliminary data.</text>
</comment>
<dbReference type="AlphaFoldDB" id="A0A085WS07"/>
<evidence type="ECO:0000256" key="7">
    <source>
        <dbReference type="ARBA" id="ARBA00022519"/>
    </source>
</evidence>
<keyword evidence="6 15" id="KW-1003">Cell membrane</keyword>
<dbReference type="PANTHER" id="PTHR44758:SF1">
    <property type="entry name" value="NAD(P) TRANSHYDROGENASE SUBUNIT BETA"/>
    <property type="match status" value="1"/>
</dbReference>
<dbReference type="PIRSF" id="PIRSF000204">
    <property type="entry name" value="PNTB"/>
    <property type="match status" value="1"/>
</dbReference>
<comment type="function">
    <text evidence="1 15">The transhydrogenation between NADH and NADP is coupled to respiration and ATP hydrolysis and functions as a proton pump across the membrane.</text>
</comment>
<feature type="transmembrane region" description="Helical" evidence="16">
    <location>
        <begin position="6"/>
        <end position="23"/>
    </location>
</feature>
<protein>
    <recommendedName>
        <fullName evidence="5 15">NAD(P) transhydrogenase subunit beta</fullName>
        <ecNumber evidence="4 15">7.1.1.1</ecNumber>
    </recommendedName>
    <alternativeName>
        <fullName evidence="15">Nicotinamide nucleotide transhydrogenase subunit beta</fullName>
    </alternativeName>
</protein>
<evidence type="ECO:0000256" key="4">
    <source>
        <dbReference type="ARBA" id="ARBA00012943"/>
    </source>
</evidence>
<feature type="transmembrane region" description="Helical" evidence="16">
    <location>
        <begin position="92"/>
        <end position="113"/>
    </location>
</feature>
<dbReference type="InterPro" id="IPR029035">
    <property type="entry name" value="DHS-like_NAD/FAD-binding_dom"/>
</dbReference>
<dbReference type="OrthoDB" id="9763786at2"/>
<feature type="domain" description="NADP transhydrogenase beta-like" evidence="17">
    <location>
        <begin position="6"/>
        <end position="467"/>
    </location>
</feature>
<evidence type="ECO:0000256" key="2">
    <source>
        <dbReference type="ARBA" id="ARBA00004429"/>
    </source>
</evidence>
<dbReference type="InterPro" id="IPR034300">
    <property type="entry name" value="PNTB-like"/>
</dbReference>
<keyword evidence="9 15" id="KW-0521">NADP</keyword>
<dbReference type="EMBL" id="JMCB01000003">
    <property type="protein sequence ID" value="KFE70470.1"/>
    <property type="molecule type" value="Genomic_DNA"/>
</dbReference>
<dbReference type="GO" id="GO:0005886">
    <property type="term" value="C:plasma membrane"/>
    <property type="evidence" value="ECO:0007669"/>
    <property type="project" value="UniProtKB-SubCell"/>
</dbReference>
<evidence type="ECO:0000256" key="11">
    <source>
        <dbReference type="ARBA" id="ARBA00022989"/>
    </source>
</evidence>
<proteinExistence type="inferred from homology"/>
<dbReference type="PANTHER" id="PTHR44758">
    <property type="entry name" value="NAD(P) TRANSHYDROGENASE SUBUNIT BETA"/>
    <property type="match status" value="1"/>
</dbReference>
<evidence type="ECO:0000256" key="15">
    <source>
        <dbReference type="PIRNR" id="PIRNR000204"/>
    </source>
</evidence>
<dbReference type="SUPFAM" id="SSF52467">
    <property type="entry name" value="DHS-like NAD/FAD-binding domain"/>
    <property type="match status" value="1"/>
</dbReference>
<name>A0A085WS07_9BACT</name>
<evidence type="ECO:0000256" key="1">
    <source>
        <dbReference type="ARBA" id="ARBA00003943"/>
    </source>
</evidence>
<keyword evidence="12 15" id="KW-0520">NAD</keyword>
<feature type="transmembrane region" description="Helical" evidence="16">
    <location>
        <begin position="224"/>
        <end position="242"/>
    </location>
</feature>
<dbReference type="STRING" id="394096.DB31_5512"/>
<reference evidence="18 19" key="1">
    <citation type="submission" date="2014-04" db="EMBL/GenBank/DDBJ databases">
        <title>Genome assembly of Hyalangium minutum DSM 14724.</title>
        <authorList>
            <person name="Sharma G."/>
            <person name="Subramanian S."/>
        </authorList>
    </citation>
    <scope>NUCLEOTIDE SEQUENCE [LARGE SCALE GENOMIC DNA]</scope>
    <source>
        <strain evidence="18 19">DSM 14724</strain>
    </source>
</reference>
<keyword evidence="7 15" id="KW-0997">Cell inner membrane</keyword>
<dbReference type="GO" id="GO:0050661">
    <property type="term" value="F:NADP binding"/>
    <property type="evidence" value="ECO:0007669"/>
    <property type="project" value="InterPro"/>
</dbReference>
<feature type="transmembrane region" description="Helical" evidence="16">
    <location>
        <begin position="248"/>
        <end position="268"/>
    </location>
</feature>
<evidence type="ECO:0000256" key="9">
    <source>
        <dbReference type="ARBA" id="ARBA00022857"/>
    </source>
</evidence>
<accession>A0A085WS07</accession>
<keyword evidence="11 16" id="KW-1133">Transmembrane helix</keyword>
<evidence type="ECO:0000259" key="17">
    <source>
        <dbReference type="Pfam" id="PF02233"/>
    </source>
</evidence>
<gene>
    <name evidence="18" type="ORF">DB31_5512</name>
</gene>
<evidence type="ECO:0000256" key="10">
    <source>
        <dbReference type="ARBA" id="ARBA00022967"/>
    </source>
</evidence>
<comment type="subcellular location">
    <subcellularLocation>
        <location evidence="2">Cell inner membrane</location>
        <topology evidence="2">Multi-pass membrane protein</topology>
    </subcellularLocation>
</comment>
<evidence type="ECO:0000313" key="19">
    <source>
        <dbReference type="Proteomes" id="UP000028725"/>
    </source>
</evidence>
<dbReference type="EC" id="7.1.1.1" evidence="4 15"/>
<evidence type="ECO:0000256" key="3">
    <source>
        <dbReference type="ARBA" id="ARBA00007919"/>
    </source>
</evidence>